<dbReference type="AlphaFoldDB" id="A0ABD6C0J8"/>
<comment type="caution">
    <text evidence="1">The sequence shown here is derived from an EMBL/GenBank/DDBJ whole genome shotgun (WGS) entry which is preliminary data.</text>
</comment>
<dbReference type="Proteomes" id="UP001597185">
    <property type="component" value="Unassembled WGS sequence"/>
</dbReference>
<evidence type="ECO:0000313" key="1">
    <source>
        <dbReference type="EMBL" id="MFD1570174.1"/>
    </source>
</evidence>
<name>A0ABD6C0J8_9EURY</name>
<protein>
    <submittedName>
        <fullName evidence="1">Uncharacterized protein</fullName>
    </submittedName>
</protein>
<dbReference type="EMBL" id="JBHUDB010000002">
    <property type="protein sequence ID" value="MFD1570174.1"/>
    <property type="molecule type" value="Genomic_DNA"/>
</dbReference>
<keyword evidence="2" id="KW-1185">Reference proteome</keyword>
<sequence length="89" mass="10252">MENWTEMPSEHLTGNGYRNIIRGWKNTEARLNNEVLVYRTEGTDVEATAEGEFAVQHPLDEEGLNTHFFDDEDAALDYAKEYMKDNPTV</sequence>
<accession>A0ABD6C0J8</accession>
<gene>
    <name evidence="1" type="ORF">ACFR9T_06180</name>
</gene>
<evidence type="ECO:0000313" key="2">
    <source>
        <dbReference type="Proteomes" id="UP001597185"/>
    </source>
</evidence>
<dbReference type="RefSeq" id="WP_256397018.1">
    <property type="nucleotide sequence ID" value="NZ_JANHDL010000004.1"/>
</dbReference>
<organism evidence="1 2">
    <name type="scientific">Halorubrum laminariae</name>
    <dbReference type="NCBI Taxonomy" id="1433523"/>
    <lineage>
        <taxon>Archaea</taxon>
        <taxon>Methanobacteriati</taxon>
        <taxon>Methanobacteriota</taxon>
        <taxon>Stenosarchaea group</taxon>
        <taxon>Halobacteria</taxon>
        <taxon>Halobacteriales</taxon>
        <taxon>Haloferacaceae</taxon>
        <taxon>Halorubrum</taxon>
    </lineage>
</organism>
<proteinExistence type="predicted"/>
<reference evidence="1 2" key="1">
    <citation type="journal article" date="2019" name="Int. J. Syst. Evol. Microbiol.">
        <title>The Global Catalogue of Microorganisms (GCM) 10K type strain sequencing project: providing services to taxonomists for standard genome sequencing and annotation.</title>
        <authorList>
            <consortium name="The Broad Institute Genomics Platform"/>
            <consortium name="The Broad Institute Genome Sequencing Center for Infectious Disease"/>
            <person name="Wu L."/>
            <person name="Ma J."/>
        </authorList>
    </citation>
    <scope>NUCLEOTIDE SEQUENCE [LARGE SCALE GENOMIC DNA]</scope>
    <source>
        <strain evidence="1 2">CGMCC 1.12689</strain>
    </source>
</reference>